<organism evidence="4 5">
    <name type="scientific">Gemmata massiliana</name>
    <dbReference type="NCBI Taxonomy" id="1210884"/>
    <lineage>
        <taxon>Bacteria</taxon>
        <taxon>Pseudomonadati</taxon>
        <taxon>Planctomycetota</taxon>
        <taxon>Planctomycetia</taxon>
        <taxon>Gemmatales</taxon>
        <taxon>Gemmataceae</taxon>
        <taxon>Gemmata</taxon>
    </lineage>
</organism>
<dbReference type="EMBL" id="LR593886">
    <property type="protein sequence ID" value="VTS02972.1"/>
    <property type="molecule type" value="Genomic_DNA"/>
</dbReference>
<gene>
    <name evidence="4" type="ORF">SOIL9_73380</name>
</gene>
<feature type="chain" id="PRO_5026778587" description="BD-FAE-like domain-containing protein" evidence="2">
    <location>
        <begin position="21"/>
        <end position="304"/>
    </location>
</feature>
<keyword evidence="5" id="KW-1185">Reference proteome</keyword>
<sequence length="304" mass="33121">MSRVWFALVFALALALPARGEEPPVVKLWPGKAPGETKDIGAEKFLEQKEPNDVKRLGNVSEPTITIYSPPKDKNTGTVVVVAPGGGYSILAIEHEGSDVCAWLNKLGVTAVLLKYRVPKRDAQTPENLAMVQDAQRAISLVRSRQKELGIDPTRVGMLGFSAGGHLTACTALTKKRMYDAVDKADEVFSHEPNFAILVYPAYLTDKQGKLKPEYEVKPDSPPMFFAHSSDDPVTSEGSVALYMALTKNKVPSELHLYASGGHGYGMKKTSHPSATWPDRAGDWLKARGLLDQPKPPTETGNKK</sequence>
<keyword evidence="4" id="KW-0326">Glycosidase</keyword>
<dbReference type="InterPro" id="IPR050300">
    <property type="entry name" value="GDXG_lipolytic_enzyme"/>
</dbReference>
<dbReference type="Gene3D" id="3.40.50.1820">
    <property type="entry name" value="alpha/beta hydrolase"/>
    <property type="match status" value="1"/>
</dbReference>
<dbReference type="Pfam" id="PF20434">
    <property type="entry name" value="BD-FAE"/>
    <property type="match status" value="1"/>
</dbReference>
<evidence type="ECO:0000259" key="3">
    <source>
        <dbReference type="Pfam" id="PF20434"/>
    </source>
</evidence>
<dbReference type="InterPro" id="IPR029058">
    <property type="entry name" value="AB_hydrolase_fold"/>
</dbReference>
<protein>
    <recommendedName>
        <fullName evidence="3">BD-FAE-like domain-containing protein</fullName>
    </recommendedName>
</protein>
<keyword evidence="4" id="KW-0858">Xylan degradation</keyword>
<dbReference type="PANTHER" id="PTHR48081">
    <property type="entry name" value="AB HYDROLASE SUPERFAMILY PROTEIN C4A8.06C"/>
    <property type="match status" value="1"/>
</dbReference>
<dbReference type="SUPFAM" id="SSF53474">
    <property type="entry name" value="alpha/beta-Hydrolases"/>
    <property type="match status" value="1"/>
</dbReference>
<feature type="domain" description="BD-FAE-like" evidence="3">
    <location>
        <begin position="67"/>
        <end position="180"/>
    </location>
</feature>
<name>A0A6P2DJL8_9BACT</name>
<keyword evidence="4" id="KW-0119">Carbohydrate metabolism</keyword>
<dbReference type="AlphaFoldDB" id="A0A6P2DJL8"/>
<keyword evidence="1 4" id="KW-0378">Hydrolase</keyword>
<dbReference type="RefSeq" id="WP_162672893.1">
    <property type="nucleotide sequence ID" value="NZ_LR593886.1"/>
</dbReference>
<dbReference type="InterPro" id="IPR049492">
    <property type="entry name" value="BD-FAE-like_dom"/>
</dbReference>
<evidence type="ECO:0000313" key="4">
    <source>
        <dbReference type="EMBL" id="VTS02972.1"/>
    </source>
</evidence>
<dbReference type="PANTHER" id="PTHR48081:SF6">
    <property type="entry name" value="PEPTIDASE S9 PROLYL OLIGOPEPTIDASE CATALYTIC DOMAIN-CONTAINING PROTEIN"/>
    <property type="match status" value="1"/>
</dbReference>
<accession>A0A6P2DJL8</accession>
<proteinExistence type="predicted"/>
<keyword evidence="2" id="KW-0732">Signal</keyword>
<dbReference type="Proteomes" id="UP000464178">
    <property type="component" value="Chromosome"/>
</dbReference>
<evidence type="ECO:0000313" key="5">
    <source>
        <dbReference type="Proteomes" id="UP000464178"/>
    </source>
</evidence>
<dbReference type="GO" id="GO:0045493">
    <property type="term" value="P:xylan catabolic process"/>
    <property type="evidence" value="ECO:0007669"/>
    <property type="project" value="UniProtKB-KW"/>
</dbReference>
<dbReference type="GO" id="GO:0016798">
    <property type="term" value="F:hydrolase activity, acting on glycosyl bonds"/>
    <property type="evidence" value="ECO:0007669"/>
    <property type="project" value="UniProtKB-KW"/>
</dbReference>
<evidence type="ECO:0000256" key="2">
    <source>
        <dbReference type="SAM" id="SignalP"/>
    </source>
</evidence>
<dbReference type="KEGG" id="gms:SOIL9_73380"/>
<reference evidence="4 5" key="1">
    <citation type="submission" date="2019-05" db="EMBL/GenBank/DDBJ databases">
        <authorList>
            <consortium name="Science for Life Laboratories"/>
        </authorList>
    </citation>
    <scope>NUCLEOTIDE SEQUENCE [LARGE SCALE GENOMIC DNA]</scope>
    <source>
        <strain evidence="4">Soil9</strain>
    </source>
</reference>
<evidence type="ECO:0000256" key="1">
    <source>
        <dbReference type="ARBA" id="ARBA00022801"/>
    </source>
</evidence>
<feature type="signal peptide" evidence="2">
    <location>
        <begin position="1"/>
        <end position="20"/>
    </location>
</feature>
<keyword evidence="4" id="KW-0624">Polysaccharide degradation</keyword>